<reference evidence="1 2" key="1">
    <citation type="journal article" date="2014" name="Am. J. Bot.">
        <title>Genome assembly and annotation for red clover (Trifolium pratense; Fabaceae).</title>
        <authorList>
            <person name="Istvanek J."/>
            <person name="Jaros M."/>
            <person name="Krenek A."/>
            <person name="Repkova J."/>
        </authorList>
    </citation>
    <scope>NUCLEOTIDE SEQUENCE [LARGE SCALE GENOMIC DNA]</scope>
    <source>
        <strain evidence="2">cv. Tatra</strain>
        <tissue evidence="1">Young leaves</tissue>
    </source>
</reference>
<name>A0A2K3JZZ5_TRIPR</name>
<dbReference type="AlphaFoldDB" id="A0A2K3JZZ5"/>
<dbReference type="Proteomes" id="UP000236291">
    <property type="component" value="Unassembled WGS sequence"/>
</dbReference>
<sequence length="95" mass="11401">MTIQKFSKLRGYQRSEDVSLRGRKPQQLIGQKMINLWIDLDLCEDWVMKFESLYQHLSSSDCQENVNWLPDPCTTVIFTWSVLFELYIEHFILKK</sequence>
<gene>
    <name evidence="1" type="ORF">L195_g059745</name>
</gene>
<comment type="caution">
    <text evidence="1">The sequence shown here is derived from an EMBL/GenBank/DDBJ whole genome shotgun (WGS) entry which is preliminary data.</text>
</comment>
<accession>A0A2K3JZZ5</accession>
<dbReference type="EMBL" id="ASHM01132517">
    <property type="protein sequence ID" value="PNX59550.1"/>
    <property type="molecule type" value="Genomic_DNA"/>
</dbReference>
<proteinExistence type="predicted"/>
<evidence type="ECO:0000313" key="1">
    <source>
        <dbReference type="EMBL" id="PNX59550.1"/>
    </source>
</evidence>
<reference evidence="1 2" key="2">
    <citation type="journal article" date="2017" name="Front. Plant Sci.">
        <title>Gene Classification and Mining of Molecular Markers Useful in Red Clover (Trifolium pratense) Breeding.</title>
        <authorList>
            <person name="Istvanek J."/>
            <person name="Dluhosova J."/>
            <person name="Dluhos P."/>
            <person name="Patkova L."/>
            <person name="Nedelnik J."/>
            <person name="Repkova J."/>
        </authorList>
    </citation>
    <scope>NUCLEOTIDE SEQUENCE [LARGE SCALE GENOMIC DNA]</scope>
    <source>
        <strain evidence="2">cv. Tatra</strain>
        <tissue evidence="1">Young leaves</tissue>
    </source>
</reference>
<organism evidence="1 2">
    <name type="scientific">Trifolium pratense</name>
    <name type="common">Red clover</name>
    <dbReference type="NCBI Taxonomy" id="57577"/>
    <lineage>
        <taxon>Eukaryota</taxon>
        <taxon>Viridiplantae</taxon>
        <taxon>Streptophyta</taxon>
        <taxon>Embryophyta</taxon>
        <taxon>Tracheophyta</taxon>
        <taxon>Spermatophyta</taxon>
        <taxon>Magnoliopsida</taxon>
        <taxon>eudicotyledons</taxon>
        <taxon>Gunneridae</taxon>
        <taxon>Pentapetalae</taxon>
        <taxon>rosids</taxon>
        <taxon>fabids</taxon>
        <taxon>Fabales</taxon>
        <taxon>Fabaceae</taxon>
        <taxon>Papilionoideae</taxon>
        <taxon>50 kb inversion clade</taxon>
        <taxon>NPAAA clade</taxon>
        <taxon>Hologalegina</taxon>
        <taxon>IRL clade</taxon>
        <taxon>Trifolieae</taxon>
        <taxon>Trifolium</taxon>
    </lineage>
</organism>
<protein>
    <submittedName>
        <fullName evidence="1">Uncharacterized protein</fullName>
    </submittedName>
</protein>
<evidence type="ECO:0000313" key="2">
    <source>
        <dbReference type="Proteomes" id="UP000236291"/>
    </source>
</evidence>